<gene>
    <name evidence="1" type="ORF">CKO28_02820</name>
</gene>
<name>A0ABS1D9D3_9PROT</name>
<keyword evidence="2" id="KW-1185">Reference proteome</keyword>
<evidence type="ECO:0000313" key="1">
    <source>
        <dbReference type="EMBL" id="MBK1666975.1"/>
    </source>
</evidence>
<sequence length="69" mass="7530">MQRVMVVPDQGRPFEATDLRSAALIAVQDSAVLQTRVVVYHAGQPWCSWVNGAIECPDLTHLEAEPALA</sequence>
<evidence type="ECO:0000313" key="2">
    <source>
        <dbReference type="Proteomes" id="UP001296873"/>
    </source>
</evidence>
<protein>
    <submittedName>
        <fullName evidence="1">Uncharacterized protein</fullName>
    </submittedName>
</protein>
<organism evidence="1 2">
    <name type="scientific">Rhodovibrio sodomensis</name>
    <dbReference type="NCBI Taxonomy" id="1088"/>
    <lineage>
        <taxon>Bacteria</taxon>
        <taxon>Pseudomonadati</taxon>
        <taxon>Pseudomonadota</taxon>
        <taxon>Alphaproteobacteria</taxon>
        <taxon>Rhodospirillales</taxon>
        <taxon>Rhodovibrionaceae</taxon>
        <taxon>Rhodovibrio</taxon>
    </lineage>
</organism>
<comment type="caution">
    <text evidence="1">The sequence shown here is derived from an EMBL/GenBank/DDBJ whole genome shotgun (WGS) entry which is preliminary data.</text>
</comment>
<reference evidence="1 2" key="1">
    <citation type="journal article" date="2020" name="Microorganisms">
        <title>Osmotic Adaptation and Compatible Solute Biosynthesis of Phototrophic Bacteria as Revealed from Genome Analyses.</title>
        <authorList>
            <person name="Imhoff J.F."/>
            <person name="Rahn T."/>
            <person name="Kunzel S."/>
            <person name="Keller A."/>
            <person name="Neulinger S.C."/>
        </authorList>
    </citation>
    <scope>NUCLEOTIDE SEQUENCE [LARGE SCALE GENOMIC DNA]</scope>
    <source>
        <strain evidence="1 2">DSM 9895</strain>
    </source>
</reference>
<accession>A0ABS1D9D3</accession>
<dbReference type="EMBL" id="NRRL01000003">
    <property type="protein sequence ID" value="MBK1666975.1"/>
    <property type="molecule type" value="Genomic_DNA"/>
</dbReference>
<dbReference type="RefSeq" id="WP_200339033.1">
    <property type="nucleotide sequence ID" value="NZ_NRRL01000003.1"/>
</dbReference>
<dbReference type="Proteomes" id="UP001296873">
    <property type="component" value="Unassembled WGS sequence"/>
</dbReference>
<proteinExistence type="predicted"/>